<evidence type="ECO:0000259" key="1">
    <source>
        <dbReference type="Pfam" id="PF01370"/>
    </source>
</evidence>
<dbReference type="InterPro" id="IPR036291">
    <property type="entry name" value="NAD(P)-bd_dom_sf"/>
</dbReference>
<proteinExistence type="predicted"/>
<dbReference type="InterPro" id="IPR051783">
    <property type="entry name" value="NAD(P)-dependent_oxidoreduct"/>
</dbReference>
<name>A0A7X0VF25_9BACL</name>
<dbReference type="Pfam" id="PF01370">
    <property type="entry name" value="Epimerase"/>
    <property type="match status" value="1"/>
</dbReference>
<evidence type="ECO:0000313" key="2">
    <source>
        <dbReference type="EMBL" id="MBB6671602.1"/>
    </source>
</evidence>
<comment type="caution">
    <text evidence="2">The sequence shown here is derived from an EMBL/GenBank/DDBJ whole genome shotgun (WGS) entry which is preliminary data.</text>
</comment>
<dbReference type="GO" id="GO:0005737">
    <property type="term" value="C:cytoplasm"/>
    <property type="evidence" value="ECO:0007669"/>
    <property type="project" value="TreeGrafter"/>
</dbReference>
<dbReference type="EMBL" id="JACJVP010000023">
    <property type="protein sequence ID" value="MBB6671602.1"/>
    <property type="molecule type" value="Genomic_DNA"/>
</dbReference>
<dbReference type="SUPFAM" id="SSF51735">
    <property type="entry name" value="NAD(P)-binding Rossmann-fold domains"/>
    <property type="match status" value="1"/>
</dbReference>
<sequence length="285" mass="30272">MRILVAGASGAVGRALIPLLVREGHEVSGVTRDAASAERMSAMGVQSYVADVFDRDALIGVVREAGPHTVIHQLTSLGTRNFADNARMRIEGTRNLVDAALAAGVRRMIAQSISWAYAPGEGAASETEPLDWTAPPPRLGTVEGVQALERVTAEMPEYVTLRYGLFYGPGTWYAPDGLIAEQARRGELSATDGIASFIHVADAARAASLALTWPTGTVNIVDDEPAPGTAWLPAFAEAVGAPEPPVQAGAAPWERGASNAKARRDYGWEPLYPTWREGFRALGGR</sequence>
<reference evidence="2 3" key="1">
    <citation type="submission" date="2020-08" db="EMBL/GenBank/DDBJ databases">
        <title>Cohnella phylogeny.</title>
        <authorList>
            <person name="Dunlap C."/>
        </authorList>
    </citation>
    <scope>NUCLEOTIDE SEQUENCE [LARGE SCALE GENOMIC DNA]</scope>
    <source>
        <strain evidence="2 3">DSM 28246</strain>
    </source>
</reference>
<feature type="domain" description="NAD-dependent epimerase/dehydratase" evidence="1">
    <location>
        <begin position="3"/>
        <end position="215"/>
    </location>
</feature>
<dbReference type="AlphaFoldDB" id="A0A7X0VF25"/>
<dbReference type="Gene3D" id="3.40.50.720">
    <property type="entry name" value="NAD(P)-binding Rossmann-like Domain"/>
    <property type="match status" value="1"/>
</dbReference>
<dbReference type="RefSeq" id="WP_185143085.1">
    <property type="nucleotide sequence ID" value="NZ_JACJVP010000023.1"/>
</dbReference>
<organism evidence="2 3">
    <name type="scientific">Cohnella nanjingensis</name>
    <dbReference type="NCBI Taxonomy" id="1387779"/>
    <lineage>
        <taxon>Bacteria</taxon>
        <taxon>Bacillati</taxon>
        <taxon>Bacillota</taxon>
        <taxon>Bacilli</taxon>
        <taxon>Bacillales</taxon>
        <taxon>Paenibacillaceae</taxon>
        <taxon>Cohnella</taxon>
    </lineage>
</organism>
<dbReference type="Proteomes" id="UP000547209">
    <property type="component" value="Unassembled WGS sequence"/>
</dbReference>
<keyword evidence="3" id="KW-1185">Reference proteome</keyword>
<gene>
    <name evidence="2" type="ORF">H7C19_13005</name>
</gene>
<dbReference type="GO" id="GO:0004029">
    <property type="term" value="F:aldehyde dehydrogenase (NAD+) activity"/>
    <property type="evidence" value="ECO:0007669"/>
    <property type="project" value="TreeGrafter"/>
</dbReference>
<dbReference type="PANTHER" id="PTHR48079">
    <property type="entry name" value="PROTEIN YEEZ"/>
    <property type="match status" value="1"/>
</dbReference>
<accession>A0A7X0VF25</accession>
<dbReference type="InterPro" id="IPR001509">
    <property type="entry name" value="Epimerase_deHydtase"/>
</dbReference>
<protein>
    <submittedName>
        <fullName evidence="2">NAD(P)-dependent oxidoreductase</fullName>
    </submittedName>
</protein>
<evidence type="ECO:0000313" key="3">
    <source>
        <dbReference type="Proteomes" id="UP000547209"/>
    </source>
</evidence>
<dbReference type="PANTHER" id="PTHR48079:SF6">
    <property type="entry name" value="NAD(P)-BINDING DOMAIN-CONTAINING PROTEIN-RELATED"/>
    <property type="match status" value="1"/>
</dbReference>